<dbReference type="EMBL" id="BGZK01000102">
    <property type="protein sequence ID" value="GBP18931.1"/>
    <property type="molecule type" value="Genomic_DNA"/>
</dbReference>
<gene>
    <name evidence="1" type="ORF">EVAR_20463_1</name>
</gene>
<sequence length="115" mass="12576">MLEVSLRNRIRRRIIIIDITQSITNAEVEETIIDGEEVSSMASSNWTSIVRQISTRWTGGPGLYTGALSTQSLLSSMSEGFGPKAWSISTQCGLGTANDRCHQCGDSNNLTRSPR</sequence>
<dbReference type="Proteomes" id="UP000299102">
    <property type="component" value="Unassembled WGS sequence"/>
</dbReference>
<reference evidence="1 2" key="1">
    <citation type="journal article" date="2019" name="Commun. Biol.">
        <title>The bagworm genome reveals a unique fibroin gene that provides high tensile strength.</title>
        <authorList>
            <person name="Kono N."/>
            <person name="Nakamura H."/>
            <person name="Ohtoshi R."/>
            <person name="Tomita M."/>
            <person name="Numata K."/>
            <person name="Arakawa K."/>
        </authorList>
    </citation>
    <scope>NUCLEOTIDE SEQUENCE [LARGE SCALE GENOMIC DNA]</scope>
</reference>
<protein>
    <submittedName>
        <fullName evidence="1">Uncharacterized protein</fullName>
    </submittedName>
</protein>
<evidence type="ECO:0000313" key="2">
    <source>
        <dbReference type="Proteomes" id="UP000299102"/>
    </source>
</evidence>
<name>A0A4C1TXZ7_EUMVA</name>
<comment type="caution">
    <text evidence="1">The sequence shown here is derived from an EMBL/GenBank/DDBJ whole genome shotgun (WGS) entry which is preliminary data.</text>
</comment>
<proteinExistence type="predicted"/>
<organism evidence="1 2">
    <name type="scientific">Eumeta variegata</name>
    <name type="common">Bagworm moth</name>
    <name type="synonym">Eumeta japonica</name>
    <dbReference type="NCBI Taxonomy" id="151549"/>
    <lineage>
        <taxon>Eukaryota</taxon>
        <taxon>Metazoa</taxon>
        <taxon>Ecdysozoa</taxon>
        <taxon>Arthropoda</taxon>
        <taxon>Hexapoda</taxon>
        <taxon>Insecta</taxon>
        <taxon>Pterygota</taxon>
        <taxon>Neoptera</taxon>
        <taxon>Endopterygota</taxon>
        <taxon>Lepidoptera</taxon>
        <taxon>Glossata</taxon>
        <taxon>Ditrysia</taxon>
        <taxon>Tineoidea</taxon>
        <taxon>Psychidae</taxon>
        <taxon>Oiketicinae</taxon>
        <taxon>Eumeta</taxon>
    </lineage>
</organism>
<dbReference type="AlphaFoldDB" id="A0A4C1TXZ7"/>
<evidence type="ECO:0000313" key="1">
    <source>
        <dbReference type="EMBL" id="GBP18931.1"/>
    </source>
</evidence>
<accession>A0A4C1TXZ7</accession>
<keyword evidence="2" id="KW-1185">Reference proteome</keyword>